<organism evidence="2 3">
    <name type="scientific">Parelaphostrongylus tenuis</name>
    <name type="common">Meningeal worm</name>
    <dbReference type="NCBI Taxonomy" id="148309"/>
    <lineage>
        <taxon>Eukaryota</taxon>
        <taxon>Metazoa</taxon>
        <taxon>Ecdysozoa</taxon>
        <taxon>Nematoda</taxon>
        <taxon>Chromadorea</taxon>
        <taxon>Rhabditida</taxon>
        <taxon>Rhabditina</taxon>
        <taxon>Rhabditomorpha</taxon>
        <taxon>Strongyloidea</taxon>
        <taxon>Metastrongylidae</taxon>
        <taxon>Parelaphostrongylus</taxon>
    </lineage>
</organism>
<feature type="region of interest" description="Disordered" evidence="1">
    <location>
        <begin position="192"/>
        <end position="214"/>
    </location>
</feature>
<protein>
    <submittedName>
        <fullName evidence="2">Uncharacterized protein</fullName>
    </submittedName>
</protein>
<evidence type="ECO:0000313" key="3">
    <source>
        <dbReference type="Proteomes" id="UP001196413"/>
    </source>
</evidence>
<keyword evidence="3" id="KW-1185">Reference proteome</keyword>
<gene>
    <name evidence="2" type="ORF">KIN20_031837</name>
</gene>
<dbReference type="InterPro" id="IPR053360">
    <property type="entry name" value="Zinc_finger_domain"/>
</dbReference>
<dbReference type="PANTHER" id="PTHR36945">
    <property type="entry name" value="HIGH INCIDENCE OF MALES (INCREASED X CHROMOSOME LOSS)-RELATED-RELATED"/>
    <property type="match status" value="1"/>
</dbReference>
<reference evidence="2" key="1">
    <citation type="submission" date="2021-06" db="EMBL/GenBank/DDBJ databases">
        <title>Parelaphostrongylus tenuis whole genome reference sequence.</title>
        <authorList>
            <person name="Garwood T.J."/>
            <person name="Larsen P.A."/>
            <person name="Fountain-Jones N.M."/>
            <person name="Garbe J.R."/>
            <person name="Macchietto M.G."/>
            <person name="Kania S.A."/>
            <person name="Gerhold R.W."/>
            <person name="Richards J.E."/>
            <person name="Wolf T.M."/>
        </authorList>
    </citation>
    <scope>NUCLEOTIDE SEQUENCE</scope>
    <source>
        <strain evidence="2">MNPRO001-30</strain>
        <tissue evidence="2">Meninges</tissue>
    </source>
</reference>
<evidence type="ECO:0000313" key="2">
    <source>
        <dbReference type="EMBL" id="KAJ1370167.1"/>
    </source>
</evidence>
<name>A0AAD5R5N8_PARTN</name>
<sequence>MRSKIVSQMDSSSYEYAFSYVQINIYNTNIKALERRGVDLKHILQHFGCHSVIMDVPVPKTNSPVFFERIKMNQADSADCQIQRSNSSFPDLFAAKECNDNLKSHGLANEVEDTPVVFHHNDAMHDQRHQIRPETSPPSRTNDEIAECEGKAVCYDDERQYQMDQIADNEIQMEQNGGSAESVMNETMMVDESDEDGRSNAVNGDTPDESRIIPNISFTNESIANLDNSDSAELSKALSLSSIRSFDENCSCPPHTFRQSSERQNFVLDNPEVFSVAKPAVNVESGVVEDHVQKSFLHPDEVYEDSVVDGDAEKISPEHEEVEVKASSSKFLPDLESGSKIGATVEEEHGHTVSDPASSSVQEVFVNHAETTGDKDKCVVARKQHFWSQYIVKQRMSSAPKCYQCKVEGCNQQIRLRYGYGKQRLVEHVRTHWRKPVKKCKLCTFRASHVYKVYYHHRHKHKGSEFCQPESLETNEDRNELVQMWKQCFDVPPPRFLLRGLRRL</sequence>
<dbReference type="Proteomes" id="UP001196413">
    <property type="component" value="Unassembled WGS sequence"/>
</dbReference>
<comment type="caution">
    <text evidence="2">The sequence shown here is derived from an EMBL/GenBank/DDBJ whole genome shotgun (WGS) entry which is preliminary data.</text>
</comment>
<dbReference type="EMBL" id="JAHQIW010006746">
    <property type="protein sequence ID" value="KAJ1370167.1"/>
    <property type="molecule type" value="Genomic_DNA"/>
</dbReference>
<proteinExistence type="predicted"/>
<dbReference type="AlphaFoldDB" id="A0AAD5R5N8"/>
<evidence type="ECO:0000256" key="1">
    <source>
        <dbReference type="SAM" id="MobiDB-lite"/>
    </source>
</evidence>
<dbReference type="PANTHER" id="PTHR36945:SF1">
    <property type="entry name" value="ZINC FINGER PROTEIN C02F5.12-RELATED"/>
    <property type="match status" value="1"/>
</dbReference>
<accession>A0AAD5R5N8</accession>